<dbReference type="RefSeq" id="WP_177139328.1">
    <property type="nucleotide sequence ID" value="NZ_VYGV01000028.1"/>
</dbReference>
<name>A0A7Y8H147_9BURK</name>
<accession>A0A7Y8H147</accession>
<dbReference type="AlphaFoldDB" id="A0A7Y8H147"/>
<gene>
    <name evidence="1" type="ORF">F3K02_25520</name>
</gene>
<dbReference type="Proteomes" id="UP000545507">
    <property type="component" value="Unassembled WGS sequence"/>
</dbReference>
<comment type="caution">
    <text evidence="1">The sequence shown here is derived from an EMBL/GenBank/DDBJ whole genome shotgun (WGS) entry which is preliminary data.</text>
</comment>
<organism evidence="1 2">
    <name type="scientific">Hydrogenophaga aromaticivorans</name>
    <dbReference type="NCBI Taxonomy" id="2610898"/>
    <lineage>
        <taxon>Bacteria</taxon>
        <taxon>Pseudomonadati</taxon>
        <taxon>Pseudomonadota</taxon>
        <taxon>Betaproteobacteria</taxon>
        <taxon>Burkholderiales</taxon>
        <taxon>Comamonadaceae</taxon>
        <taxon>Hydrogenophaga</taxon>
    </lineage>
</organism>
<evidence type="ECO:0000313" key="1">
    <source>
        <dbReference type="EMBL" id="NWF48592.1"/>
    </source>
</evidence>
<dbReference type="EMBL" id="VYGV01000028">
    <property type="protein sequence ID" value="NWF48592.1"/>
    <property type="molecule type" value="Genomic_DNA"/>
</dbReference>
<proteinExistence type="predicted"/>
<keyword evidence="2" id="KW-1185">Reference proteome</keyword>
<protein>
    <submittedName>
        <fullName evidence="1">Uncharacterized protein</fullName>
    </submittedName>
</protein>
<reference evidence="1 2" key="1">
    <citation type="submission" date="2019-09" db="EMBL/GenBank/DDBJ databases">
        <title>Hydrogenophaga aromatica sp. nov., isolated from a para-xylene-degrading enrichment culture.</title>
        <authorList>
            <person name="Tancsics A."/>
            <person name="Banerjee S."/>
        </authorList>
    </citation>
    <scope>NUCLEOTIDE SEQUENCE [LARGE SCALE GENOMIC DNA]</scope>
    <source>
        <strain evidence="1 2">D2P1</strain>
    </source>
</reference>
<evidence type="ECO:0000313" key="2">
    <source>
        <dbReference type="Proteomes" id="UP000545507"/>
    </source>
</evidence>
<sequence length="259" mass="27201">MTRLQTEYQRLYLPPAAGADNADALGLIGADGRVRALVLALSRPADWDALSPLWRGVQSDLELPAPAIAVNGVDAFELWFSLAEPVPVAEAAAFLQGLRQRYLADVKPARLRLWPDAAVPAASPGPARIPALQPATGRWSAFVAPDLPAVFGDDPSLDFQPVDDAQAEQLSRLASIPPDAWQAAQAQLQPVAPVAAVATAAPAALSFPASSAVTAHAALQGPYQDPRRFLLDVMNDPTVALVLRIDAAKALLPVAGAPR</sequence>